<keyword evidence="2" id="KW-1185">Reference proteome</keyword>
<name>A0A3A8P5N1_9BACT</name>
<dbReference type="Proteomes" id="UP000272888">
    <property type="component" value="Unassembled WGS sequence"/>
</dbReference>
<evidence type="ECO:0000313" key="2">
    <source>
        <dbReference type="Proteomes" id="UP000272888"/>
    </source>
</evidence>
<evidence type="ECO:0000313" key="1">
    <source>
        <dbReference type="EMBL" id="RKH50730.1"/>
    </source>
</evidence>
<protein>
    <submittedName>
        <fullName evidence="1">Uncharacterized protein</fullName>
    </submittedName>
</protein>
<comment type="caution">
    <text evidence="1">The sequence shown here is derived from an EMBL/GenBank/DDBJ whole genome shotgun (WGS) entry which is preliminary data.</text>
</comment>
<sequence length="201" mass="20990">MSAPPSSIFRAGALERFVQGRTRLVLPAFVEPRARALLWLGLVLVLACGALAWSAEVPRFEPGVAVVVQGTGGDTEPTAAGPAQAVLLVFLPPQALSDLRSGQPVFLEPASRAGQFTSDVLTVQPQVLSPQAARERYGAAAVPPQAGAGPSAVLVARLRPSSPGQRASDYLGSTFPVRVRVGSQRLLHLLPFGSAARSRTP</sequence>
<dbReference type="AlphaFoldDB" id="A0A3A8P5N1"/>
<proteinExistence type="predicted"/>
<reference evidence="2" key="1">
    <citation type="submission" date="2018-09" db="EMBL/GenBank/DDBJ databases">
        <authorList>
            <person name="Livingstone P.G."/>
            <person name="Whitworth D.E."/>
        </authorList>
    </citation>
    <scope>NUCLEOTIDE SEQUENCE [LARGE SCALE GENOMIC DNA]</scope>
    <source>
        <strain evidence="2">CA051B</strain>
    </source>
</reference>
<dbReference type="EMBL" id="RAWB01000413">
    <property type="protein sequence ID" value="RKH50730.1"/>
    <property type="molecule type" value="Genomic_DNA"/>
</dbReference>
<dbReference type="RefSeq" id="WP_120646680.1">
    <property type="nucleotide sequence ID" value="NZ_RAWB01000413.1"/>
</dbReference>
<organism evidence="1 2">
    <name type="scientific">Corallococcus llansteffanensis</name>
    <dbReference type="NCBI Taxonomy" id="2316731"/>
    <lineage>
        <taxon>Bacteria</taxon>
        <taxon>Pseudomonadati</taxon>
        <taxon>Myxococcota</taxon>
        <taxon>Myxococcia</taxon>
        <taxon>Myxococcales</taxon>
        <taxon>Cystobacterineae</taxon>
        <taxon>Myxococcaceae</taxon>
        <taxon>Corallococcus</taxon>
    </lineage>
</organism>
<gene>
    <name evidence="1" type="ORF">D7V93_30190</name>
</gene>
<accession>A0A3A8P5N1</accession>